<name>A0A348G257_9HYPH</name>
<dbReference type="AlphaFoldDB" id="A0A348G257"/>
<dbReference type="KEGG" id="blag:BLTE_23250"/>
<dbReference type="Proteomes" id="UP000266934">
    <property type="component" value="Chromosome"/>
</dbReference>
<proteinExistence type="predicted"/>
<organism evidence="1 2">
    <name type="scientific">Blastochloris tepida</name>
    <dbReference type="NCBI Taxonomy" id="2233851"/>
    <lineage>
        <taxon>Bacteria</taxon>
        <taxon>Pseudomonadati</taxon>
        <taxon>Pseudomonadota</taxon>
        <taxon>Alphaproteobacteria</taxon>
        <taxon>Hyphomicrobiales</taxon>
        <taxon>Blastochloridaceae</taxon>
        <taxon>Blastochloris</taxon>
    </lineage>
</organism>
<reference evidence="1 2" key="1">
    <citation type="submission" date="2018-08" db="EMBL/GenBank/DDBJ databases">
        <title>Complete genome sequencing of Blastochloris tepida GI.</title>
        <authorList>
            <person name="Tsukatani Y."/>
            <person name="Mori H."/>
        </authorList>
    </citation>
    <scope>NUCLEOTIDE SEQUENCE [LARGE SCALE GENOMIC DNA]</scope>
    <source>
        <strain evidence="1 2">GI</strain>
    </source>
</reference>
<gene>
    <name evidence="1" type="ORF">BLTE_23250</name>
</gene>
<keyword evidence="2" id="KW-1185">Reference proteome</keyword>
<evidence type="ECO:0000313" key="1">
    <source>
        <dbReference type="EMBL" id="BBF93640.1"/>
    </source>
</evidence>
<evidence type="ECO:0000313" key="2">
    <source>
        <dbReference type="Proteomes" id="UP000266934"/>
    </source>
</evidence>
<dbReference type="EMBL" id="AP018907">
    <property type="protein sequence ID" value="BBF93640.1"/>
    <property type="molecule type" value="Genomic_DNA"/>
</dbReference>
<sequence length="230" mass="26626">MFFRIQLSQKLIESMTLAALEAYVLGDSVNAGSRKRNKSVETFGYIWGVKRCIGDGEIVIYLDRSSTSISAEKNNRYVTPNKSAAKIKNTLINLWSPHLSFLGSFHTHPYRDLREVKDCRGWEFSEADLDAFDCDDFLWGESGDNPVDLVMTVCKLQRIREKFNAETIDDNICCFDACEFRFWINVNVGYTDGRGIRYQTYNNKKGKVMLDIDNYFYNSKFVEKIYDNIL</sequence>
<accession>A0A348G257</accession>
<protein>
    <recommendedName>
        <fullName evidence="3">JAB domain-containing protein</fullName>
    </recommendedName>
</protein>
<evidence type="ECO:0008006" key="3">
    <source>
        <dbReference type="Google" id="ProtNLM"/>
    </source>
</evidence>